<accession>A0A699W7C8</accession>
<protein>
    <submittedName>
        <fullName evidence="1">Uncharacterized protein</fullName>
    </submittedName>
</protein>
<comment type="caution">
    <text evidence="1">The sequence shown here is derived from an EMBL/GenBank/DDBJ whole genome shotgun (WGS) entry which is preliminary data.</text>
</comment>
<evidence type="ECO:0000313" key="1">
    <source>
        <dbReference type="EMBL" id="GFD43922.1"/>
    </source>
</evidence>
<organism evidence="1">
    <name type="scientific">Tanacetum cinerariifolium</name>
    <name type="common">Dalmatian daisy</name>
    <name type="synonym">Chrysanthemum cinerariifolium</name>
    <dbReference type="NCBI Taxonomy" id="118510"/>
    <lineage>
        <taxon>Eukaryota</taxon>
        <taxon>Viridiplantae</taxon>
        <taxon>Streptophyta</taxon>
        <taxon>Embryophyta</taxon>
        <taxon>Tracheophyta</taxon>
        <taxon>Spermatophyta</taxon>
        <taxon>Magnoliopsida</taxon>
        <taxon>eudicotyledons</taxon>
        <taxon>Gunneridae</taxon>
        <taxon>Pentapetalae</taxon>
        <taxon>asterids</taxon>
        <taxon>campanulids</taxon>
        <taxon>Asterales</taxon>
        <taxon>Asteraceae</taxon>
        <taxon>Asteroideae</taxon>
        <taxon>Anthemideae</taxon>
        <taxon>Anthemidinae</taxon>
        <taxon>Tanacetum</taxon>
    </lineage>
</organism>
<proteinExistence type="predicted"/>
<sequence>QKKVMFLDSGLIAVIPKEEEKELDEECDGFLILGSLILDP</sequence>
<dbReference type="EMBL" id="BKCJ011609385">
    <property type="protein sequence ID" value="GFD43922.1"/>
    <property type="molecule type" value="Genomic_DNA"/>
</dbReference>
<feature type="non-terminal residue" evidence="1">
    <location>
        <position position="1"/>
    </location>
</feature>
<dbReference type="AlphaFoldDB" id="A0A699W7C8"/>
<reference evidence="1" key="1">
    <citation type="journal article" date="2019" name="Sci. Rep.">
        <title>Draft genome of Tanacetum cinerariifolium, the natural source of mosquito coil.</title>
        <authorList>
            <person name="Yamashiro T."/>
            <person name="Shiraishi A."/>
            <person name="Satake H."/>
            <person name="Nakayama K."/>
        </authorList>
    </citation>
    <scope>NUCLEOTIDE SEQUENCE</scope>
</reference>
<name>A0A699W7C8_TANCI</name>
<gene>
    <name evidence="1" type="ORF">Tci_915891</name>
</gene>